<name>A0ABD3AJH1_9GENT</name>
<dbReference type="PANTHER" id="PTHR31286">
    <property type="entry name" value="GLYCINE-RICH CELL WALL STRUCTURAL PROTEIN 1.8-LIKE"/>
    <property type="match status" value="1"/>
</dbReference>
<proteinExistence type="predicted"/>
<dbReference type="InterPro" id="IPR025558">
    <property type="entry name" value="DUF4283"/>
</dbReference>
<organism evidence="3 4">
    <name type="scientific">Cinchona calisaya</name>
    <dbReference type="NCBI Taxonomy" id="153742"/>
    <lineage>
        <taxon>Eukaryota</taxon>
        <taxon>Viridiplantae</taxon>
        <taxon>Streptophyta</taxon>
        <taxon>Embryophyta</taxon>
        <taxon>Tracheophyta</taxon>
        <taxon>Spermatophyta</taxon>
        <taxon>Magnoliopsida</taxon>
        <taxon>eudicotyledons</taxon>
        <taxon>Gunneridae</taxon>
        <taxon>Pentapetalae</taxon>
        <taxon>asterids</taxon>
        <taxon>lamiids</taxon>
        <taxon>Gentianales</taxon>
        <taxon>Rubiaceae</taxon>
        <taxon>Cinchonoideae</taxon>
        <taxon>Cinchoneae</taxon>
        <taxon>Cinchona</taxon>
    </lineage>
</organism>
<dbReference type="AlphaFoldDB" id="A0ABD3AJH1"/>
<dbReference type="Pfam" id="PF14111">
    <property type="entry name" value="DUF4283"/>
    <property type="match status" value="1"/>
</dbReference>
<evidence type="ECO:0000313" key="3">
    <source>
        <dbReference type="EMBL" id="KAL3531307.1"/>
    </source>
</evidence>
<evidence type="ECO:0000313" key="4">
    <source>
        <dbReference type="Proteomes" id="UP001630127"/>
    </source>
</evidence>
<sequence length="326" mass="36212">MAEELEEIMQRFSLSSKEVTAADLGEEDVKMVVFNYRKSLIGKIIGEKIGNFVGVENFFNQVWSFPKNLRIVEIGANLSQFHFDNENELKKALLGGPWVLDNQLLTLQKWEVGLKVGRGARKGIRNHHSSKRGKGWQTPEDKICTLGNEVNSGKEEPQFGNCMRASDSFPGSSKTVGRNLNLEENPAKTSSECKRDYDISSVPTENSTGGGIQVQQELHEEFWGKIISELQEPGKFLETTSERAKNSQKQIGKKHIDGPLQVADLKVGGPGKTLQRRIITSRKGKVQSARTGTCVIILNEIGDLKFVRAEGKVGFRGALVEDVELI</sequence>
<evidence type="ECO:0000259" key="2">
    <source>
        <dbReference type="Pfam" id="PF14111"/>
    </source>
</evidence>
<feature type="domain" description="DUF4283" evidence="2">
    <location>
        <begin position="37"/>
        <end position="112"/>
    </location>
</feature>
<gene>
    <name evidence="3" type="ORF">ACH5RR_010629</name>
</gene>
<dbReference type="EMBL" id="JBJUIK010000004">
    <property type="protein sequence ID" value="KAL3531307.1"/>
    <property type="molecule type" value="Genomic_DNA"/>
</dbReference>
<dbReference type="PANTHER" id="PTHR31286:SF178">
    <property type="entry name" value="DUF4283 DOMAIN-CONTAINING PROTEIN"/>
    <property type="match status" value="1"/>
</dbReference>
<reference evidence="3 4" key="1">
    <citation type="submission" date="2024-11" db="EMBL/GenBank/DDBJ databases">
        <title>A near-complete genome assembly of Cinchona calisaya.</title>
        <authorList>
            <person name="Lian D.C."/>
            <person name="Zhao X.W."/>
            <person name="Wei L."/>
        </authorList>
    </citation>
    <scope>NUCLEOTIDE SEQUENCE [LARGE SCALE GENOMIC DNA]</scope>
    <source>
        <tissue evidence="3">Nenye</tissue>
    </source>
</reference>
<keyword evidence="4" id="KW-1185">Reference proteome</keyword>
<evidence type="ECO:0000256" key="1">
    <source>
        <dbReference type="SAM" id="MobiDB-lite"/>
    </source>
</evidence>
<dbReference type="Proteomes" id="UP001630127">
    <property type="component" value="Unassembled WGS sequence"/>
</dbReference>
<comment type="caution">
    <text evidence="3">The sequence shown here is derived from an EMBL/GenBank/DDBJ whole genome shotgun (WGS) entry which is preliminary data.</text>
</comment>
<dbReference type="InterPro" id="IPR040256">
    <property type="entry name" value="At4g02000-like"/>
</dbReference>
<feature type="compositionally biased region" description="Polar residues" evidence="1">
    <location>
        <begin position="169"/>
        <end position="178"/>
    </location>
</feature>
<accession>A0ABD3AJH1</accession>
<protein>
    <recommendedName>
        <fullName evidence="2">DUF4283 domain-containing protein</fullName>
    </recommendedName>
</protein>
<feature type="region of interest" description="Disordered" evidence="1">
    <location>
        <begin position="155"/>
        <end position="210"/>
    </location>
</feature>